<dbReference type="AlphaFoldDB" id="A0A4P2VQN5"/>
<organism evidence="1 2">
    <name type="scientific">Fluviispira sanaruensis</name>
    <dbReference type="NCBI Taxonomy" id="2493639"/>
    <lineage>
        <taxon>Bacteria</taxon>
        <taxon>Pseudomonadati</taxon>
        <taxon>Bdellovibrionota</taxon>
        <taxon>Oligoflexia</taxon>
        <taxon>Silvanigrellales</taxon>
        <taxon>Silvanigrellaceae</taxon>
        <taxon>Fluviispira</taxon>
    </lineage>
</organism>
<dbReference type="KEGG" id="sbf:JCM31447_28330"/>
<evidence type="ECO:0000313" key="2">
    <source>
        <dbReference type="Proteomes" id="UP000291236"/>
    </source>
</evidence>
<reference evidence="1 2" key="1">
    <citation type="submission" date="2018-12" db="EMBL/GenBank/DDBJ databases">
        <title>Rubrispira sanarue gen. nov., sp., nov., a member of the order Silvanigrellales, isolated from a brackish lake in Hamamatsu Japan.</title>
        <authorList>
            <person name="Maejima Y."/>
            <person name="Iino T."/>
            <person name="Muraguchi Y."/>
            <person name="Fukuda K."/>
            <person name="Nojiri H."/>
            <person name="Ohkuma M."/>
            <person name="Moriuchi R."/>
            <person name="Dohra H."/>
            <person name="Kimbara K."/>
            <person name="Shintani M."/>
        </authorList>
    </citation>
    <scope>NUCLEOTIDE SEQUENCE [LARGE SCALE GENOMIC DNA]</scope>
    <source>
        <strain evidence="1 2">RF1110005</strain>
    </source>
</reference>
<name>A0A4P2VQN5_FLUSA</name>
<sequence>MKKQKNYNLDEELENLEITDELLKDAAWIPPKKGRKAIGKRISIVLPEDLIKTLISLGKEKGLGYQTLARVMLLEKIEELKKKDKAG</sequence>
<evidence type="ECO:0008006" key="3">
    <source>
        <dbReference type="Google" id="ProtNLM"/>
    </source>
</evidence>
<dbReference type="RefSeq" id="WP_130611978.1">
    <property type="nucleotide sequence ID" value="NZ_AP019368.1"/>
</dbReference>
<dbReference type="Proteomes" id="UP000291236">
    <property type="component" value="Chromosome"/>
</dbReference>
<accession>A0A4P2VQN5</accession>
<protein>
    <recommendedName>
        <fullName evidence="3">CopG family transcriptional regulator</fullName>
    </recommendedName>
</protein>
<proteinExistence type="predicted"/>
<keyword evidence="2" id="KW-1185">Reference proteome</keyword>
<evidence type="ECO:0000313" key="1">
    <source>
        <dbReference type="EMBL" id="BBH54369.1"/>
    </source>
</evidence>
<dbReference type="EMBL" id="AP019368">
    <property type="protein sequence ID" value="BBH54369.1"/>
    <property type="molecule type" value="Genomic_DNA"/>
</dbReference>
<gene>
    <name evidence="1" type="ORF">JCM31447_28330</name>
</gene>